<evidence type="ECO:0000313" key="4">
    <source>
        <dbReference type="EMBL" id="ATG97317.1"/>
    </source>
</evidence>
<protein>
    <recommendedName>
        <fullName evidence="3">Ribosome biogenesis GTPase A</fullName>
    </recommendedName>
</protein>
<dbReference type="KEGG" id="mlac:CP520_00905"/>
<comment type="similarity">
    <text evidence="3">Belongs to the TRAFAC class YlqF/YawG GTPase family. MTG1 subfamily.</text>
</comment>
<dbReference type="Proteomes" id="UP000232227">
    <property type="component" value="Chromosome"/>
</dbReference>
<dbReference type="NCBIfam" id="TIGR03596">
    <property type="entry name" value="GTPase_YlqF"/>
    <property type="match status" value="1"/>
</dbReference>
<dbReference type="GO" id="GO:0005525">
    <property type="term" value="F:GTP binding"/>
    <property type="evidence" value="ECO:0007669"/>
    <property type="project" value="UniProtKB-KW"/>
</dbReference>
<reference evidence="4 5" key="1">
    <citation type="submission" date="2017-09" db="EMBL/GenBank/DDBJ databases">
        <title>SPAdes assembly of the Mesoplasma lactucae genome.</title>
        <authorList>
            <person name="Knight T.F."/>
            <person name="Rubinstein R."/>
            <person name="Citino T."/>
        </authorList>
    </citation>
    <scope>NUCLEOTIDE SEQUENCE [LARGE SCALE GENOMIC DNA]</scope>
    <source>
        <strain evidence="4 5">831-C4</strain>
    </source>
</reference>
<dbReference type="RefSeq" id="WP_096862605.1">
    <property type="nucleotide sequence ID" value="NZ_CP023668.1"/>
</dbReference>
<name>A0A291IRJ4_9MOLU</name>
<keyword evidence="1 3" id="KW-0547">Nucleotide-binding</keyword>
<dbReference type="Pfam" id="PF01926">
    <property type="entry name" value="MMR_HSR1"/>
    <property type="match status" value="1"/>
</dbReference>
<dbReference type="InterPro" id="IPR030378">
    <property type="entry name" value="G_CP_dom"/>
</dbReference>
<dbReference type="CDD" id="cd01856">
    <property type="entry name" value="YlqF"/>
    <property type="match status" value="1"/>
</dbReference>
<evidence type="ECO:0000256" key="3">
    <source>
        <dbReference type="PIRNR" id="PIRNR006230"/>
    </source>
</evidence>
<dbReference type="InterPro" id="IPR016478">
    <property type="entry name" value="GTPase_MTG1"/>
</dbReference>
<dbReference type="SUPFAM" id="SSF52540">
    <property type="entry name" value="P-loop containing nucleoside triphosphate hydrolases"/>
    <property type="match status" value="1"/>
</dbReference>
<comment type="function">
    <text evidence="3">Required for a late step of 50S ribosomal subunit assembly. Has GTPase activity.</text>
</comment>
<accession>A0A291IRJ4</accession>
<dbReference type="PANTHER" id="PTHR45782">
    <property type="entry name" value="MITOCHONDRIAL RIBOSOME-ASSOCIATED GTPASE 1"/>
    <property type="match status" value="1"/>
</dbReference>
<evidence type="ECO:0000256" key="2">
    <source>
        <dbReference type="ARBA" id="ARBA00023134"/>
    </source>
</evidence>
<dbReference type="GO" id="GO:0003924">
    <property type="term" value="F:GTPase activity"/>
    <property type="evidence" value="ECO:0007669"/>
    <property type="project" value="TreeGrafter"/>
</dbReference>
<keyword evidence="2 3" id="KW-0342">GTP-binding</keyword>
<dbReference type="InterPro" id="IPR027417">
    <property type="entry name" value="P-loop_NTPase"/>
</dbReference>
<dbReference type="PROSITE" id="PS51721">
    <property type="entry name" value="G_CP"/>
    <property type="match status" value="1"/>
</dbReference>
<proteinExistence type="inferred from homology"/>
<evidence type="ECO:0000313" key="5">
    <source>
        <dbReference type="Proteomes" id="UP000232227"/>
    </source>
</evidence>
<dbReference type="Gene3D" id="1.10.1580.10">
    <property type="match status" value="1"/>
</dbReference>
<dbReference type="GO" id="GO:0005737">
    <property type="term" value="C:cytoplasm"/>
    <property type="evidence" value="ECO:0007669"/>
    <property type="project" value="UniProtKB-SubCell"/>
</dbReference>
<sequence length="318" mass="36440">MASANNWFPGHMNKALKEIENLIEAVDVVVEVVDARAPYSSQNPIFRRVLKNKAVIYVMNKVDVADPEITKQWDEYFKTQSDHKYVLEVEKNSQNITNKLVNLINEATKERQEKMKRKGLVNPQINALVIGLPNVGKSTFINKIVKGKKVKAGNKPGLTRGLQRITLTKNITLIDTPGIMPSKIPNESTACNLTMINSVKEGVFSLERMAARAMRYVYNNYPGRVEERYDARIGLIPPIEISDTYRVFEKIAKKNNWVLLNDMYDVERVMLTFVRDLQNGKLGRMSFETPEMIEDLSIEKSEKDEEIEDKTVDVTQEW</sequence>
<dbReference type="InterPro" id="IPR019991">
    <property type="entry name" value="GTP-bd_ribosome_bgen"/>
</dbReference>
<dbReference type="OrthoDB" id="9779790at2"/>
<evidence type="ECO:0000256" key="1">
    <source>
        <dbReference type="ARBA" id="ARBA00022741"/>
    </source>
</evidence>
<keyword evidence="3" id="KW-0963">Cytoplasm</keyword>
<comment type="subcellular location">
    <subcellularLocation>
        <location evidence="3">Cytoplasm</location>
    </subcellularLocation>
</comment>
<dbReference type="InterPro" id="IPR023179">
    <property type="entry name" value="GTP-bd_ortho_bundle_sf"/>
</dbReference>
<dbReference type="PRINTS" id="PR00326">
    <property type="entry name" value="GTP1OBG"/>
</dbReference>
<dbReference type="PIRSF" id="PIRSF006230">
    <property type="entry name" value="MG442"/>
    <property type="match status" value="1"/>
</dbReference>
<gene>
    <name evidence="4" type="primary">ylqF</name>
    <name evidence="4" type="ORF">CP520_00905</name>
</gene>
<dbReference type="EMBL" id="CP023668">
    <property type="protein sequence ID" value="ATG97317.1"/>
    <property type="molecule type" value="Genomic_DNA"/>
</dbReference>
<dbReference type="AlphaFoldDB" id="A0A291IRJ4"/>
<organism evidence="4 5">
    <name type="scientific">Mesoplasma lactucae ATCC 49193</name>
    <dbReference type="NCBI Taxonomy" id="81460"/>
    <lineage>
        <taxon>Bacteria</taxon>
        <taxon>Bacillati</taxon>
        <taxon>Mycoplasmatota</taxon>
        <taxon>Mollicutes</taxon>
        <taxon>Entomoplasmatales</taxon>
        <taxon>Entomoplasmataceae</taxon>
        <taxon>Mesoplasma</taxon>
    </lineage>
</organism>
<dbReference type="InterPro" id="IPR006073">
    <property type="entry name" value="GTP-bd"/>
</dbReference>
<dbReference type="GO" id="GO:0006412">
    <property type="term" value="P:translation"/>
    <property type="evidence" value="ECO:0007669"/>
    <property type="project" value="TreeGrafter"/>
</dbReference>
<dbReference type="PANTHER" id="PTHR45782:SF4">
    <property type="entry name" value="MITOCHONDRIAL RIBOSOME-ASSOCIATED GTPASE 1"/>
    <property type="match status" value="1"/>
</dbReference>
<dbReference type="Gene3D" id="3.40.50.300">
    <property type="entry name" value="P-loop containing nucleotide triphosphate hydrolases"/>
    <property type="match status" value="1"/>
</dbReference>
<keyword evidence="5" id="KW-1185">Reference proteome</keyword>